<dbReference type="GO" id="GO:0003712">
    <property type="term" value="F:transcription coregulator activity"/>
    <property type="evidence" value="ECO:0007669"/>
    <property type="project" value="InterPro"/>
</dbReference>
<proteinExistence type="inferred from homology"/>
<dbReference type="AlphaFoldDB" id="A0A6G1JCX0"/>
<evidence type="ECO:0000256" key="6">
    <source>
        <dbReference type="ARBA" id="ARBA00023242"/>
    </source>
</evidence>
<sequence length="353" mass="37651">MLLHGLPGGDLNANSVLWYFYNSPFFDRTANNTALINQLQTNPDGVAIMSDRRAFEAQLAKFTHGAQYVCVAEPQAPGQPYVIQKQFKTQDPETGRPVTEVQATYYTQGTKIFMAPSLLDVVQSRLLTTATQLQEAYSLSKNLSQFAPGTGHSYLPPSYELPKAAATASRIGSPTLTATEAPDAPVSQSQSQSQTQRPTEASEATDAFSDTLFLQSLHYTNEYYNEFMDENPLQGEPGAFVYTNTYGAVDARNKALEKHQEQEAQKQQKAAQQTASAGGASTTDVNVKREGASTGNSGAATPKTGVAGTPAAAVATMGEPGRKASVASGLPKVKRKKSRGLGTTPVTPTAPGF</sequence>
<comment type="similarity">
    <text evidence="2 8">Belongs to the Mediator complex subunit 6 family.</text>
</comment>
<name>A0A6G1JCX0_9PLEO</name>
<keyword evidence="11" id="KW-1185">Reference proteome</keyword>
<gene>
    <name evidence="8" type="primary">MED6</name>
    <name evidence="10" type="ORF">K458DRAFT_414175</name>
</gene>
<dbReference type="InterPro" id="IPR007018">
    <property type="entry name" value="Mediator_Med6"/>
</dbReference>
<evidence type="ECO:0000313" key="11">
    <source>
        <dbReference type="Proteomes" id="UP000799291"/>
    </source>
</evidence>
<evidence type="ECO:0000313" key="10">
    <source>
        <dbReference type="EMBL" id="KAF2688414.1"/>
    </source>
</evidence>
<dbReference type="OrthoDB" id="344220at2759"/>
<feature type="region of interest" description="Disordered" evidence="9">
    <location>
        <begin position="256"/>
        <end position="353"/>
    </location>
</feature>
<evidence type="ECO:0000256" key="4">
    <source>
        <dbReference type="ARBA" id="ARBA00023015"/>
    </source>
</evidence>
<reference evidence="10" key="1">
    <citation type="journal article" date="2020" name="Stud. Mycol.">
        <title>101 Dothideomycetes genomes: a test case for predicting lifestyles and emergence of pathogens.</title>
        <authorList>
            <person name="Haridas S."/>
            <person name="Albert R."/>
            <person name="Binder M."/>
            <person name="Bloem J."/>
            <person name="Labutti K."/>
            <person name="Salamov A."/>
            <person name="Andreopoulos B."/>
            <person name="Baker S."/>
            <person name="Barry K."/>
            <person name="Bills G."/>
            <person name="Bluhm B."/>
            <person name="Cannon C."/>
            <person name="Castanera R."/>
            <person name="Culley D."/>
            <person name="Daum C."/>
            <person name="Ezra D."/>
            <person name="Gonzalez J."/>
            <person name="Henrissat B."/>
            <person name="Kuo A."/>
            <person name="Liang C."/>
            <person name="Lipzen A."/>
            <person name="Lutzoni F."/>
            <person name="Magnuson J."/>
            <person name="Mondo S."/>
            <person name="Nolan M."/>
            <person name="Ohm R."/>
            <person name="Pangilinan J."/>
            <person name="Park H.-J."/>
            <person name="Ramirez L."/>
            <person name="Alfaro M."/>
            <person name="Sun H."/>
            <person name="Tritt A."/>
            <person name="Yoshinaga Y."/>
            <person name="Zwiers L.-H."/>
            <person name="Turgeon B."/>
            <person name="Goodwin S."/>
            <person name="Spatafora J."/>
            <person name="Crous P."/>
            <person name="Grigoriev I."/>
        </authorList>
    </citation>
    <scope>NUCLEOTIDE SEQUENCE</scope>
    <source>
        <strain evidence="10">CBS 122367</strain>
    </source>
</reference>
<evidence type="ECO:0000256" key="3">
    <source>
        <dbReference type="ARBA" id="ARBA00020634"/>
    </source>
</evidence>
<accession>A0A6G1JCX0</accession>
<evidence type="ECO:0000256" key="2">
    <source>
        <dbReference type="ARBA" id="ARBA00007526"/>
    </source>
</evidence>
<dbReference type="GO" id="GO:0016592">
    <property type="term" value="C:mediator complex"/>
    <property type="evidence" value="ECO:0007669"/>
    <property type="project" value="InterPro"/>
</dbReference>
<feature type="compositionally biased region" description="Low complexity" evidence="9">
    <location>
        <begin position="298"/>
        <end position="318"/>
    </location>
</feature>
<comment type="subcellular location">
    <subcellularLocation>
        <location evidence="1 8">Nucleus</location>
    </subcellularLocation>
</comment>
<dbReference type="GO" id="GO:0006357">
    <property type="term" value="P:regulation of transcription by RNA polymerase II"/>
    <property type="evidence" value="ECO:0007669"/>
    <property type="project" value="InterPro"/>
</dbReference>
<dbReference type="InterPro" id="IPR038566">
    <property type="entry name" value="Mediator_Med6_sf"/>
</dbReference>
<evidence type="ECO:0000256" key="1">
    <source>
        <dbReference type="ARBA" id="ARBA00004123"/>
    </source>
</evidence>
<keyword evidence="5 8" id="KW-0804">Transcription</keyword>
<organism evidence="10 11">
    <name type="scientific">Lentithecium fluviatile CBS 122367</name>
    <dbReference type="NCBI Taxonomy" id="1168545"/>
    <lineage>
        <taxon>Eukaryota</taxon>
        <taxon>Fungi</taxon>
        <taxon>Dikarya</taxon>
        <taxon>Ascomycota</taxon>
        <taxon>Pezizomycotina</taxon>
        <taxon>Dothideomycetes</taxon>
        <taxon>Pleosporomycetidae</taxon>
        <taxon>Pleosporales</taxon>
        <taxon>Massarineae</taxon>
        <taxon>Lentitheciaceae</taxon>
        <taxon>Lentithecium</taxon>
    </lineage>
</organism>
<keyword evidence="4 8" id="KW-0805">Transcription regulation</keyword>
<dbReference type="EMBL" id="MU005573">
    <property type="protein sequence ID" value="KAF2688414.1"/>
    <property type="molecule type" value="Genomic_DNA"/>
</dbReference>
<evidence type="ECO:0000256" key="7">
    <source>
        <dbReference type="ARBA" id="ARBA00031259"/>
    </source>
</evidence>
<feature type="region of interest" description="Disordered" evidence="9">
    <location>
        <begin position="175"/>
        <end position="206"/>
    </location>
</feature>
<protein>
    <recommendedName>
        <fullName evidence="3 8">Mediator of RNA polymerase II transcription subunit 6</fullName>
    </recommendedName>
    <alternativeName>
        <fullName evidence="7 8">Mediator complex subunit 6</fullName>
    </alternativeName>
</protein>
<feature type="compositionally biased region" description="Basic and acidic residues" evidence="9">
    <location>
        <begin position="256"/>
        <end position="266"/>
    </location>
</feature>
<comment type="subunit">
    <text evidence="8">Component of the Mediator complex.</text>
</comment>
<dbReference type="Gene3D" id="3.10.450.580">
    <property type="entry name" value="Mediator complex, subunit Med6"/>
    <property type="match status" value="1"/>
</dbReference>
<keyword evidence="6 8" id="KW-0539">Nucleus</keyword>
<evidence type="ECO:0000256" key="9">
    <source>
        <dbReference type="SAM" id="MobiDB-lite"/>
    </source>
</evidence>
<dbReference type="Proteomes" id="UP000799291">
    <property type="component" value="Unassembled WGS sequence"/>
</dbReference>
<evidence type="ECO:0000256" key="8">
    <source>
        <dbReference type="RuleBase" id="RU364143"/>
    </source>
</evidence>
<dbReference type="PANTHER" id="PTHR13104">
    <property type="entry name" value="MED-6-RELATED"/>
    <property type="match status" value="1"/>
</dbReference>
<keyword evidence="8" id="KW-0010">Activator</keyword>
<comment type="function">
    <text evidence="8">Component of the Mediator complex, a coactivator involved in the regulated transcription of nearly all RNA polymerase II-dependent genes. Mediator functions as a bridge to convey information from gene-specific regulatory proteins to the basal RNA polymerase II transcription machinery. Mediator is recruited to promoters by direct interactions with regulatory proteins and serves as a scaffold for the assembly of a functional preinitiation complex with RNA polymerase II and the general transcription factors.</text>
</comment>
<dbReference type="Pfam" id="PF04934">
    <property type="entry name" value="Med6"/>
    <property type="match status" value="1"/>
</dbReference>
<evidence type="ECO:0000256" key="5">
    <source>
        <dbReference type="ARBA" id="ARBA00023163"/>
    </source>
</evidence>
<feature type="compositionally biased region" description="Low complexity" evidence="9">
    <location>
        <begin position="267"/>
        <end position="282"/>
    </location>
</feature>